<comment type="caution">
    <text evidence="2">The sequence shown here is derived from an EMBL/GenBank/DDBJ whole genome shotgun (WGS) entry which is preliminary data.</text>
</comment>
<accession>A0AAU9IQD5</accession>
<dbReference type="Proteomes" id="UP001162131">
    <property type="component" value="Unassembled WGS sequence"/>
</dbReference>
<evidence type="ECO:0008006" key="4">
    <source>
        <dbReference type="Google" id="ProtNLM"/>
    </source>
</evidence>
<gene>
    <name evidence="2" type="ORF">BSTOLATCC_MIC13197</name>
</gene>
<organism evidence="2 3">
    <name type="scientific">Blepharisma stoltei</name>
    <dbReference type="NCBI Taxonomy" id="1481888"/>
    <lineage>
        <taxon>Eukaryota</taxon>
        <taxon>Sar</taxon>
        <taxon>Alveolata</taxon>
        <taxon>Ciliophora</taxon>
        <taxon>Postciliodesmatophora</taxon>
        <taxon>Heterotrichea</taxon>
        <taxon>Heterotrichida</taxon>
        <taxon>Blepharismidae</taxon>
        <taxon>Blepharisma</taxon>
    </lineage>
</organism>
<dbReference type="PANTHER" id="PTHR12979:SF5">
    <property type="entry name" value="CCR4-NOT TRANSCRIPTION COMPLEX SUBUNIT 10"/>
    <property type="match status" value="1"/>
</dbReference>
<reference evidence="2" key="1">
    <citation type="submission" date="2021-09" db="EMBL/GenBank/DDBJ databases">
        <authorList>
            <consortium name="AG Swart"/>
            <person name="Singh M."/>
            <person name="Singh A."/>
            <person name="Seah K."/>
            <person name="Emmerich C."/>
        </authorList>
    </citation>
    <scope>NUCLEOTIDE SEQUENCE</scope>
    <source>
        <strain evidence="2">ATCC30299</strain>
    </source>
</reference>
<dbReference type="GO" id="GO:0017148">
    <property type="term" value="P:negative regulation of translation"/>
    <property type="evidence" value="ECO:0007669"/>
    <property type="project" value="TreeGrafter"/>
</dbReference>
<keyword evidence="3" id="KW-1185">Reference proteome</keyword>
<dbReference type="Gene3D" id="1.25.40.10">
    <property type="entry name" value="Tetratricopeptide repeat domain"/>
    <property type="match status" value="2"/>
</dbReference>
<comment type="similarity">
    <text evidence="1">Belongs to the CNOT10 family.</text>
</comment>
<name>A0AAU9IQD5_9CILI</name>
<dbReference type="AlphaFoldDB" id="A0AAU9IQD5"/>
<evidence type="ECO:0000256" key="1">
    <source>
        <dbReference type="ARBA" id="ARBA00010080"/>
    </source>
</evidence>
<dbReference type="GO" id="GO:0006402">
    <property type="term" value="P:mRNA catabolic process"/>
    <property type="evidence" value="ECO:0007669"/>
    <property type="project" value="TreeGrafter"/>
</dbReference>
<proteinExistence type="inferred from homology"/>
<protein>
    <recommendedName>
        <fullName evidence="4">CCR4-NOT transcription complex subunit 10</fullName>
    </recommendedName>
</protein>
<dbReference type="InterPro" id="IPR039740">
    <property type="entry name" value="CNOT10"/>
</dbReference>
<dbReference type="GO" id="GO:0030014">
    <property type="term" value="C:CCR4-NOT complex"/>
    <property type="evidence" value="ECO:0007669"/>
    <property type="project" value="InterPro"/>
</dbReference>
<dbReference type="PANTHER" id="PTHR12979">
    <property type="entry name" value="CCR4-NOT TRANSCRIPTION COMPLEX SUBUNIT 10"/>
    <property type="match status" value="1"/>
</dbReference>
<evidence type="ECO:0000313" key="3">
    <source>
        <dbReference type="Proteomes" id="UP001162131"/>
    </source>
</evidence>
<dbReference type="EMBL" id="CAJZBQ010000013">
    <property type="protein sequence ID" value="CAG9315427.1"/>
    <property type="molecule type" value="Genomic_DNA"/>
</dbReference>
<sequence length="622" mass="70430">MGSFSLFAEGNFQAALEELEKNRDQNKHNLEVVKYYRQGCKDPQELLDRMISLDCPSAVSIYNKSVLSFYLEHYGAVLQYLTPLCSSLDCIDDYISIKISFLRIETYLAMELKEEANAALETLEKSGIYSSVLKLNPEKGIFHPLIIGSWVDDKSSDELSEGEYWFATNVLRCRYHLLLSEAEPAKKALNEAEQNWVTKVKSENYDPEMFAMLASQYFAIKNYLNAEIAYTEGNMNSTLQHLNRAQLEILPVLGDRQSHPSCQPSKEKLSHPIFHYNNLGCIHLRLGKPKLARFYFSKACGTLRNQTLIDSSKPLATITHYASQRRGELLYNSALSFINSHKPKQALDCLHEIASIMQGKPLFWYRAAECYVMLSLQGLEIGRREMLSDICMSQNDKKYVLPSKVTYIFKDEDEKVQEGPLEKAIKCLRNALTLCKDEELKVHILLLLCYSAMNSQPQCALSSAQQLLHMDITDPQRFIATMYASEALLILGKPRQAIEYLSHIPKELKIKCHSTLSPNSAVFTEDQNSRYIQSINLTCAHLHSGNIPLAQQALNSALNLLNITFQPQTQPSQPVPAPILSLAIYISLKLGNHAQAEQLIKTRHIFSGMTYSKATPDNSTFL</sequence>
<evidence type="ECO:0000313" key="2">
    <source>
        <dbReference type="EMBL" id="CAG9315427.1"/>
    </source>
</evidence>
<dbReference type="SUPFAM" id="SSF48452">
    <property type="entry name" value="TPR-like"/>
    <property type="match status" value="2"/>
</dbReference>
<dbReference type="InterPro" id="IPR011990">
    <property type="entry name" value="TPR-like_helical_dom_sf"/>
</dbReference>